<dbReference type="Gene3D" id="2.60.40.10">
    <property type="entry name" value="Immunoglobulins"/>
    <property type="match status" value="1"/>
</dbReference>
<dbReference type="Pfam" id="PF07494">
    <property type="entry name" value="Reg_prop"/>
    <property type="match status" value="2"/>
</dbReference>
<dbReference type="Gene3D" id="3.30.565.10">
    <property type="entry name" value="Histidine kinase-like ATPase, C-terminal domain"/>
    <property type="match status" value="1"/>
</dbReference>
<dbReference type="PROSITE" id="PS50109">
    <property type="entry name" value="HIS_KIN"/>
    <property type="match status" value="1"/>
</dbReference>
<dbReference type="InterPro" id="IPR004358">
    <property type="entry name" value="Sig_transdc_His_kin-like_C"/>
</dbReference>
<dbReference type="InterPro" id="IPR050736">
    <property type="entry name" value="Sensor_HK_Regulatory"/>
</dbReference>
<proteinExistence type="predicted"/>
<keyword evidence="7" id="KW-0175">Coiled coil</keyword>
<organism evidence="10 11">
    <name type="scientific">Mesoterricola sediminis</name>
    <dbReference type="NCBI Taxonomy" id="2927980"/>
    <lineage>
        <taxon>Bacteria</taxon>
        <taxon>Pseudomonadati</taxon>
        <taxon>Acidobacteriota</taxon>
        <taxon>Holophagae</taxon>
        <taxon>Holophagales</taxon>
        <taxon>Holophagaceae</taxon>
        <taxon>Mesoterricola</taxon>
    </lineage>
</organism>
<dbReference type="InterPro" id="IPR036890">
    <property type="entry name" value="HATPase_C_sf"/>
</dbReference>
<dbReference type="InterPro" id="IPR003594">
    <property type="entry name" value="HATPase_dom"/>
</dbReference>
<evidence type="ECO:0000256" key="2">
    <source>
        <dbReference type="ARBA" id="ARBA00012438"/>
    </source>
</evidence>
<dbReference type="SMART" id="SM00387">
    <property type="entry name" value="HATPase_c"/>
    <property type="match status" value="1"/>
</dbReference>
<keyword evidence="8" id="KW-0732">Signal</keyword>
<keyword evidence="4" id="KW-0808">Transferase</keyword>
<dbReference type="CDD" id="cd00082">
    <property type="entry name" value="HisKA"/>
    <property type="match status" value="1"/>
</dbReference>
<evidence type="ECO:0000259" key="9">
    <source>
        <dbReference type="PROSITE" id="PS50109"/>
    </source>
</evidence>
<dbReference type="InterPro" id="IPR011110">
    <property type="entry name" value="Reg_prop"/>
</dbReference>
<evidence type="ECO:0000256" key="4">
    <source>
        <dbReference type="ARBA" id="ARBA00022679"/>
    </source>
</evidence>
<dbReference type="Gene3D" id="1.10.287.130">
    <property type="match status" value="1"/>
</dbReference>
<dbReference type="CDD" id="cd16922">
    <property type="entry name" value="HATPase_EvgS-ArcB-TorS-like"/>
    <property type="match status" value="1"/>
</dbReference>
<evidence type="ECO:0000313" key="10">
    <source>
        <dbReference type="EMBL" id="BDU75423.1"/>
    </source>
</evidence>
<evidence type="ECO:0000256" key="7">
    <source>
        <dbReference type="SAM" id="Coils"/>
    </source>
</evidence>
<dbReference type="EC" id="2.7.13.3" evidence="2"/>
<dbReference type="Pfam" id="PF00512">
    <property type="entry name" value="HisKA"/>
    <property type="match status" value="1"/>
</dbReference>
<accession>A0AA48HBU5</accession>
<reference evidence="10" key="1">
    <citation type="journal article" date="2023" name="Int. J. Syst. Evol. Microbiol.">
        <title>Mesoterricola silvestris gen. nov., sp. nov., Mesoterricola sediminis sp. nov., Geothrix oryzae sp. nov., Geothrix edaphica sp. nov., Geothrix rubra sp. nov., and Geothrix limicola sp. nov., six novel members of Acidobacteriota isolated from soils.</title>
        <authorList>
            <person name="Itoh H."/>
            <person name="Sugisawa Y."/>
            <person name="Mise K."/>
            <person name="Xu Z."/>
            <person name="Kuniyasu M."/>
            <person name="Ushijima N."/>
            <person name="Kawano K."/>
            <person name="Kobayashi E."/>
            <person name="Shiratori Y."/>
            <person name="Masuda Y."/>
            <person name="Senoo K."/>
        </authorList>
    </citation>
    <scope>NUCLEOTIDE SEQUENCE</scope>
    <source>
        <strain evidence="10">W786</strain>
    </source>
</reference>
<dbReference type="GO" id="GO:0000155">
    <property type="term" value="F:phosphorelay sensor kinase activity"/>
    <property type="evidence" value="ECO:0007669"/>
    <property type="project" value="InterPro"/>
</dbReference>
<dbReference type="InterPro" id="IPR036097">
    <property type="entry name" value="HisK_dim/P_sf"/>
</dbReference>
<dbReference type="InterPro" id="IPR015943">
    <property type="entry name" value="WD40/YVTN_repeat-like_dom_sf"/>
</dbReference>
<gene>
    <name evidence="10" type="ORF">METESE_03810</name>
</gene>
<evidence type="ECO:0000256" key="5">
    <source>
        <dbReference type="ARBA" id="ARBA00022777"/>
    </source>
</evidence>
<feature type="domain" description="Histidine kinase" evidence="9">
    <location>
        <begin position="788"/>
        <end position="1006"/>
    </location>
</feature>
<feature type="signal peptide" evidence="8">
    <location>
        <begin position="1"/>
        <end position="24"/>
    </location>
</feature>
<sequence>MRSLRRTILPLFLALTAWPLPAQGAGHWPVRRYGNDEGLTSEVVRALAQDKEGLIWAGTEAGLAIFEGRRFVSYQGPLPSTLVTALAADPDGSLWVATEAGACLIRDRRTVLLGAAHGLPRQAFRAVGRDGGGHLWLLGAANLYVEHGALRFEPAPPLPGGERPTQLYVDGARTDTLVLSARTLQAWTPGGWRPLALPPVGSSEVLLKVARDGEDGLWLRTSSAMWHRPRGGAWVRERAAMTGGFGFNSGLDRDAAGWVWFDDADGLWRVQGSRRERRGEPSEDAKGGLVDREGGIWIRSDHGILRTLGRGAWVFRDTRDGLPASLTWMLARDRTGTLWAATDKGLCRSVPGGFQTLLPGRILTLALAPDGQLWASGSPGGSVFEVDPATLRVRTHRVDPLPRARVTGALTVDSEGTPWVADREGGGLVRGTRRGQGWTWTPVTVDGKVPGEVQGLCPVPGGGIALLHDGTLSLFRRGRWEAVPGLLPEGPGAVAFGPNGRMAVSYRNRPVLTLHRLGPDRVTPVGAVPIQGPDGADLSYVTLFSLAVDREGRVWVGSNLGVGLYEEGANPPFRMVGSEDRITRPECNEAAILTEGDQVWLGTTAGLALYRHGFARTLERPSSLQRPLILWARAGRLELDPVGPAPRLPRKQNELELQFLVPAYQAPGRLVFEARLQGVDPDWVRLEEPRLRYAGLQAGRYRLDMRGVILDGETGPTLSVAFRVLPAWWETPWARAAGLLLAGAAVALAVRLRSLALQARNRQLQEEVARQTAALQEASRAKSAFLANMSHELRTPLNAILLYAELLQEEARDRGLASTLEDALKIAQAGGALLALIDDILDISKIEAGHMRVEPEDIPFGAFIERLDGTFRPVVERQGNTFVLDLEGAPERIHTDPVRLLQILGNLVGNAAKFTENGRVTLRARRDGDGLLVEVEDTGIGMTSEEQAKVFQEFVQADSGTTRKYGGTGLGLALVRRLTGMLGGTVAMDSRPGEGTRVRIRIPGVQAGPVG</sequence>
<dbReference type="Proteomes" id="UP001228113">
    <property type="component" value="Chromosome"/>
</dbReference>
<dbReference type="RefSeq" id="WP_316410959.1">
    <property type="nucleotide sequence ID" value="NZ_AP027081.1"/>
</dbReference>
<dbReference type="PANTHER" id="PTHR43711:SF26">
    <property type="entry name" value="SENSOR HISTIDINE KINASE RCSC"/>
    <property type="match status" value="1"/>
</dbReference>
<evidence type="ECO:0000256" key="8">
    <source>
        <dbReference type="SAM" id="SignalP"/>
    </source>
</evidence>
<evidence type="ECO:0000256" key="6">
    <source>
        <dbReference type="ARBA" id="ARBA00023012"/>
    </source>
</evidence>
<dbReference type="Gene3D" id="2.130.10.10">
    <property type="entry name" value="YVTN repeat-like/Quinoprotein amine dehydrogenase"/>
    <property type="match status" value="3"/>
</dbReference>
<dbReference type="SUPFAM" id="SSF47384">
    <property type="entry name" value="Homodimeric domain of signal transducing histidine kinase"/>
    <property type="match status" value="1"/>
</dbReference>
<feature type="coiled-coil region" evidence="7">
    <location>
        <begin position="754"/>
        <end position="781"/>
    </location>
</feature>
<keyword evidence="3" id="KW-0597">Phosphoprotein</keyword>
<comment type="catalytic activity">
    <reaction evidence="1">
        <text>ATP + protein L-histidine = ADP + protein N-phospho-L-histidine.</text>
        <dbReference type="EC" id="2.7.13.3"/>
    </reaction>
</comment>
<dbReference type="FunFam" id="3.30.565.10:FF:000010">
    <property type="entry name" value="Sensor histidine kinase RcsC"/>
    <property type="match status" value="1"/>
</dbReference>
<dbReference type="InterPro" id="IPR005467">
    <property type="entry name" value="His_kinase_dom"/>
</dbReference>
<dbReference type="InterPro" id="IPR013783">
    <property type="entry name" value="Ig-like_fold"/>
</dbReference>
<feature type="chain" id="PRO_5041288386" description="histidine kinase" evidence="8">
    <location>
        <begin position="25"/>
        <end position="1011"/>
    </location>
</feature>
<dbReference type="InterPro" id="IPR003661">
    <property type="entry name" value="HisK_dim/P_dom"/>
</dbReference>
<keyword evidence="6" id="KW-0902">Two-component regulatory system</keyword>
<dbReference type="Pfam" id="PF02518">
    <property type="entry name" value="HATPase_c"/>
    <property type="match status" value="1"/>
</dbReference>
<dbReference type="KEGG" id="msea:METESE_03810"/>
<dbReference type="SMART" id="SM00388">
    <property type="entry name" value="HisKA"/>
    <property type="match status" value="1"/>
</dbReference>
<dbReference type="PANTHER" id="PTHR43711">
    <property type="entry name" value="TWO-COMPONENT HISTIDINE KINASE"/>
    <property type="match status" value="1"/>
</dbReference>
<name>A0AA48HBU5_9BACT</name>
<keyword evidence="11" id="KW-1185">Reference proteome</keyword>
<dbReference type="PRINTS" id="PR00344">
    <property type="entry name" value="BCTRLSENSOR"/>
</dbReference>
<dbReference type="SUPFAM" id="SSF63829">
    <property type="entry name" value="Calcium-dependent phosphotriesterase"/>
    <property type="match status" value="2"/>
</dbReference>
<evidence type="ECO:0000313" key="11">
    <source>
        <dbReference type="Proteomes" id="UP001228113"/>
    </source>
</evidence>
<dbReference type="EMBL" id="AP027081">
    <property type="protein sequence ID" value="BDU75423.1"/>
    <property type="molecule type" value="Genomic_DNA"/>
</dbReference>
<evidence type="ECO:0000256" key="3">
    <source>
        <dbReference type="ARBA" id="ARBA00022553"/>
    </source>
</evidence>
<dbReference type="AlphaFoldDB" id="A0AA48HBU5"/>
<protein>
    <recommendedName>
        <fullName evidence="2">histidine kinase</fullName>
        <ecNumber evidence="2">2.7.13.3</ecNumber>
    </recommendedName>
</protein>
<keyword evidence="5 10" id="KW-0418">Kinase</keyword>
<dbReference type="SUPFAM" id="SSF55874">
    <property type="entry name" value="ATPase domain of HSP90 chaperone/DNA topoisomerase II/histidine kinase"/>
    <property type="match status" value="1"/>
</dbReference>
<evidence type="ECO:0000256" key="1">
    <source>
        <dbReference type="ARBA" id="ARBA00000085"/>
    </source>
</evidence>